<dbReference type="SUPFAM" id="SSF53155">
    <property type="entry name" value="Methylated DNA-protein cysteine methyltransferase domain"/>
    <property type="match status" value="1"/>
</dbReference>
<keyword evidence="17" id="KW-1185">Reference proteome</keyword>
<keyword evidence="5" id="KW-0479">Metal-binding</keyword>
<dbReference type="InterPro" id="IPR018060">
    <property type="entry name" value="HTH_AraC"/>
</dbReference>
<evidence type="ECO:0000313" key="16">
    <source>
        <dbReference type="EMBL" id="NHZ80487.1"/>
    </source>
</evidence>
<dbReference type="InterPro" id="IPR035451">
    <property type="entry name" value="Ada-like_dom_sf"/>
</dbReference>
<keyword evidence="3 16" id="KW-0489">Methyltransferase</keyword>
<gene>
    <name evidence="16" type="primary">ada</name>
    <name evidence="16" type="ORF">F2P44_14570</name>
</gene>
<keyword evidence="12" id="KW-0234">DNA repair</keyword>
<keyword evidence="7" id="KW-0862">Zinc</keyword>
<dbReference type="PANTHER" id="PTHR10815">
    <property type="entry name" value="METHYLATED-DNA--PROTEIN-CYSTEINE METHYLTRANSFERASE"/>
    <property type="match status" value="1"/>
</dbReference>
<evidence type="ECO:0000259" key="15">
    <source>
        <dbReference type="PROSITE" id="PS01124"/>
    </source>
</evidence>
<dbReference type="InterPro" id="IPR036388">
    <property type="entry name" value="WH-like_DNA-bd_sf"/>
</dbReference>
<dbReference type="InterPro" id="IPR001497">
    <property type="entry name" value="MethylDNA_cys_MeTrfase_AS"/>
</dbReference>
<dbReference type="NCBIfam" id="TIGR00589">
    <property type="entry name" value="ogt"/>
    <property type="match status" value="1"/>
</dbReference>
<dbReference type="Gene3D" id="3.40.10.10">
    <property type="entry name" value="DNA Methylphosphotriester Repair Domain"/>
    <property type="match status" value="1"/>
</dbReference>
<proteinExistence type="predicted"/>
<comment type="catalytic activity">
    <reaction evidence="1">
        <text>a 4-O-methyl-thymidine in DNA + L-cysteinyl-[protein] = a thymidine in DNA + S-methyl-L-cysteinyl-[protein]</text>
        <dbReference type="Rhea" id="RHEA:53428"/>
        <dbReference type="Rhea" id="RHEA-COMP:10131"/>
        <dbReference type="Rhea" id="RHEA-COMP:10132"/>
        <dbReference type="Rhea" id="RHEA-COMP:13555"/>
        <dbReference type="Rhea" id="RHEA-COMP:13556"/>
        <dbReference type="ChEBI" id="CHEBI:29950"/>
        <dbReference type="ChEBI" id="CHEBI:82612"/>
        <dbReference type="ChEBI" id="CHEBI:137386"/>
        <dbReference type="ChEBI" id="CHEBI:137387"/>
        <dbReference type="EC" id="2.1.1.63"/>
    </reaction>
</comment>
<dbReference type="Pfam" id="PF02805">
    <property type="entry name" value="Ada_Zn_binding"/>
    <property type="match status" value="1"/>
</dbReference>
<evidence type="ECO:0000256" key="7">
    <source>
        <dbReference type="ARBA" id="ARBA00022833"/>
    </source>
</evidence>
<dbReference type="InterPro" id="IPR004026">
    <property type="entry name" value="Ada_DNA_repair_Zn-bd"/>
</dbReference>
<accession>A0ABX0N5Y8</accession>
<evidence type="ECO:0000256" key="13">
    <source>
        <dbReference type="ARBA" id="ARBA00049348"/>
    </source>
</evidence>
<dbReference type="GO" id="GO:0003677">
    <property type="term" value="F:DNA binding"/>
    <property type="evidence" value="ECO:0007669"/>
    <property type="project" value="UniProtKB-KW"/>
</dbReference>
<evidence type="ECO:0000256" key="10">
    <source>
        <dbReference type="ARBA" id="ARBA00023159"/>
    </source>
</evidence>
<organism evidence="16 17">
    <name type="scientific">Massilia frigida</name>
    <dbReference type="NCBI Taxonomy" id="2609281"/>
    <lineage>
        <taxon>Bacteria</taxon>
        <taxon>Pseudomonadati</taxon>
        <taxon>Pseudomonadota</taxon>
        <taxon>Betaproteobacteria</taxon>
        <taxon>Burkholderiales</taxon>
        <taxon>Oxalobacteraceae</taxon>
        <taxon>Telluria group</taxon>
        <taxon>Massilia</taxon>
    </lineage>
</organism>
<evidence type="ECO:0000256" key="8">
    <source>
        <dbReference type="ARBA" id="ARBA00023015"/>
    </source>
</evidence>
<dbReference type="PIRSF" id="PIRSF000409">
    <property type="entry name" value="Ada"/>
    <property type="match status" value="1"/>
</dbReference>
<evidence type="ECO:0000256" key="14">
    <source>
        <dbReference type="SAM" id="MobiDB-lite"/>
    </source>
</evidence>
<comment type="catalytic activity">
    <reaction evidence="13">
        <text>a 6-O-methyl-2'-deoxyguanosine in DNA + L-cysteinyl-[protein] = S-methyl-L-cysteinyl-[protein] + a 2'-deoxyguanosine in DNA</text>
        <dbReference type="Rhea" id="RHEA:24000"/>
        <dbReference type="Rhea" id="RHEA-COMP:10131"/>
        <dbReference type="Rhea" id="RHEA-COMP:10132"/>
        <dbReference type="Rhea" id="RHEA-COMP:11367"/>
        <dbReference type="Rhea" id="RHEA-COMP:11368"/>
        <dbReference type="ChEBI" id="CHEBI:29950"/>
        <dbReference type="ChEBI" id="CHEBI:82612"/>
        <dbReference type="ChEBI" id="CHEBI:85445"/>
        <dbReference type="ChEBI" id="CHEBI:85448"/>
        <dbReference type="EC" id="2.1.1.63"/>
    </reaction>
</comment>
<keyword evidence="8" id="KW-0805">Transcription regulation</keyword>
<dbReference type="GO" id="GO:0032259">
    <property type="term" value="P:methylation"/>
    <property type="evidence" value="ECO:0007669"/>
    <property type="project" value="UniProtKB-KW"/>
</dbReference>
<sequence length="375" mass="38990">MNTSSSTSSSTSASSTIGTGTGYDNDDARWAAVQRRDGGADGVFYYSVRSTGVYCRPSCGARAALRANVAFHASGAEAEQAGFRPCLRCKPDQPPLAERHARMVAQACRLIDASEAGLDLDSLAEACGMSRFHFHRVFKQHTGITPKAYAAARRAGKVDAGLATAGSVTEAIYAAGYNSSARFYASAPARLGMTPTAWRAGGSGAVIRFAIGACSLGAILVASTDKGICAILIGDDPDLLARDLQDRFPAADLRGADAGFEATVARVVGLVEAPGVGLDLPLDVRGTAFQQRVWQALREIPAGQTVSYAELAARIGLPSGARAIAGACAANPVAVAIPCHRVVRTDGALSGYRWGVERKRILLDRERDGGEGGAA</sequence>
<dbReference type="Pfam" id="PF01035">
    <property type="entry name" value="DNA_binding_1"/>
    <property type="match status" value="1"/>
</dbReference>
<dbReference type="SMART" id="SM00342">
    <property type="entry name" value="HTH_ARAC"/>
    <property type="match status" value="1"/>
</dbReference>
<keyword evidence="9 16" id="KW-0238">DNA-binding</keyword>
<dbReference type="CDD" id="cd06445">
    <property type="entry name" value="ATase"/>
    <property type="match status" value="1"/>
</dbReference>
<dbReference type="InterPro" id="IPR036631">
    <property type="entry name" value="MGMT_N_sf"/>
</dbReference>
<dbReference type="Pfam" id="PF12833">
    <property type="entry name" value="HTH_18"/>
    <property type="match status" value="1"/>
</dbReference>
<evidence type="ECO:0000256" key="12">
    <source>
        <dbReference type="ARBA" id="ARBA00023204"/>
    </source>
</evidence>
<evidence type="ECO:0000256" key="5">
    <source>
        <dbReference type="ARBA" id="ARBA00022723"/>
    </source>
</evidence>
<name>A0ABX0N5Y8_9BURK</name>
<dbReference type="Gene3D" id="3.30.160.70">
    <property type="entry name" value="Methylated DNA-protein cysteine methyltransferase domain"/>
    <property type="match status" value="1"/>
</dbReference>
<comment type="caution">
    <text evidence="16">The sequence shown here is derived from an EMBL/GenBank/DDBJ whole genome shotgun (WGS) entry which is preliminary data.</text>
</comment>
<dbReference type="SUPFAM" id="SSF46689">
    <property type="entry name" value="Homeodomain-like"/>
    <property type="match status" value="1"/>
</dbReference>
<evidence type="ECO:0000256" key="4">
    <source>
        <dbReference type="ARBA" id="ARBA00022679"/>
    </source>
</evidence>
<evidence type="ECO:0000256" key="3">
    <source>
        <dbReference type="ARBA" id="ARBA00022603"/>
    </source>
</evidence>
<keyword evidence="4" id="KW-0808">Transferase</keyword>
<reference evidence="16 17" key="1">
    <citation type="submission" date="2019-10" db="EMBL/GenBank/DDBJ databases">
        <title>Taxonomy of Antarctic Massilia spp.: description of Massilia rubra sp. nov., Massilia aquatica sp. nov., Massilia mucilaginosa sp. nov., Massilia frigida sp. nov. isolated from streams, lakes and regoliths.</title>
        <authorList>
            <person name="Holochova P."/>
            <person name="Sedlacek I."/>
            <person name="Kralova S."/>
            <person name="Maslanova I."/>
            <person name="Busse H.-J."/>
            <person name="Stankova E."/>
            <person name="Vrbovska V."/>
            <person name="Kovarovic V."/>
            <person name="Bartak M."/>
            <person name="Svec P."/>
            <person name="Pantucek R."/>
        </authorList>
    </citation>
    <scope>NUCLEOTIDE SEQUENCE [LARGE SCALE GENOMIC DNA]</scope>
    <source>
        <strain evidence="16 17">CCM 8695</strain>
    </source>
</reference>
<protein>
    <submittedName>
        <fullName evidence="16">Bifunctional DNA-binding transcriptional regulator/O6-methylguanine-DNA methyltransferase Ada</fullName>
    </submittedName>
</protein>
<dbReference type="SUPFAM" id="SSF57884">
    <property type="entry name" value="Ada DNA repair protein, N-terminal domain (N-Ada 10)"/>
    <property type="match status" value="1"/>
</dbReference>
<dbReference type="InterPro" id="IPR014048">
    <property type="entry name" value="MethylDNA_cys_MeTrfase_DNA-bd"/>
</dbReference>
<evidence type="ECO:0000256" key="9">
    <source>
        <dbReference type="ARBA" id="ARBA00023125"/>
    </source>
</evidence>
<keyword evidence="11" id="KW-0804">Transcription</keyword>
<dbReference type="GO" id="GO:0008168">
    <property type="term" value="F:methyltransferase activity"/>
    <property type="evidence" value="ECO:0007669"/>
    <property type="project" value="UniProtKB-KW"/>
</dbReference>
<dbReference type="PROSITE" id="PS01124">
    <property type="entry name" value="HTH_ARAC_FAMILY_2"/>
    <property type="match status" value="1"/>
</dbReference>
<dbReference type="SUPFAM" id="SSF46767">
    <property type="entry name" value="Methylated DNA-protein cysteine methyltransferase, C-terminal domain"/>
    <property type="match status" value="1"/>
</dbReference>
<keyword evidence="6" id="KW-0227">DNA damage</keyword>
<dbReference type="PANTHER" id="PTHR10815:SF14">
    <property type="entry name" value="BIFUNCTIONAL TRANSCRIPTIONAL ACTIVATOR_DNA REPAIR ENZYME ADA"/>
    <property type="match status" value="1"/>
</dbReference>
<feature type="region of interest" description="Disordered" evidence="14">
    <location>
        <begin position="1"/>
        <end position="20"/>
    </location>
</feature>
<dbReference type="RefSeq" id="WP_167087591.1">
    <property type="nucleotide sequence ID" value="NZ_WHJG01000013.1"/>
</dbReference>
<dbReference type="Gene3D" id="1.10.10.10">
    <property type="entry name" value="Winged helix-like DNA-binding domain superfamily/Winged helix DNA-binding domain"/>
    <property type="match status" value="1"/>
</dbReference>
<evidence type="ECO:0000256" key="2">
    <source>
        <dbReference type="ARBA" id="ARBA00001947"/>
    </source>
</evidence>
<keyword evidence="10" id="KW-0010">Activator</keyword>
<dbReference type="Proteomes" id="UP000621455">
    <property type="component" value="Unassembled WGS sequence"/>
</dbReference>
<dbReference type="PROSITE" id="PS00374">
    <property type="entry name" value="MGMT"/>
    <property type="match status" value="1"/>
</dbReference>
<evidence type="ECO:0000256" key="1">
    <source>
        <dbReference type="ARBA" id="ARBA00001286"/>
    </source>
</evidence>
<dbReference type="InterPro" id="IPR018062">
    <property type="entry name" value="HTH_AraC-typ_CS"/>
</dbReference>
<dbReference type="Gene3D" id="1.10.10.60">
    <property type="entry name" value="Homeodomain-like"/>
    <property type="match status" value="1"/>
</dbReference>
<feature type="domain" description="HTH araC/xylS-type" evidence="15">
    <location>
        <begin position="105"/>
        <end position="201"/>
    </location>
</feature>
<dbReference type="EMBL" id="WHJG01000013">
    <property type="protein sequence ID" value="NHZ80487.1"/>
    <property type="molecule type" value="Genomic_DNA"/>
</dbReference>
<evidence type="ECO:0000256" key="6">
    <source>
        <dbReference type="ARBA" id="ARBA00022763"/>
    </source>
</evidence>
<dbReference type="NCBIfam" id="NF011964">
    <property type="entry name" value="PRK15435.1"/>
    <property type="match status" value="1"/>
</dbReference>
<dbReference type="InterPro" id="IPR036217">
    <property type="entry name" value="MethylDNA_cys_MeTrfase_DNAb"/>
</dbReference>
<dbReference type="PROSITE" id="PS00041">
    <property type="entry name" value="HTH_ARAC_FAMILY_1"/>
    <property type="match status" value="1"/>
</dbReference>
<evidence type="ECO:0000256" key="11">
    <source>
        <dbReference type="ARBA" id="ARBA00023163"/>
    </source>
</evidence>
<feature type="compositionally biased region" description="Low complexity" evidence="14">
    <location>
        <begin position="1"/>
        <end position="18"/>
    </location>
</feature>
<comment type="cofactor">
    <cofactor evidence="2">
        <name>Zn(2+)</name>
        <dbReference type="ChEBI" id="CHEBI:29105"/>
    </cofactor>
</comment>
<dbReference type="InterPro" id="IPR016221">
    <property type="entry name" value="Bifunct_regulatory_prot_Ada"/>
</dbReference>
<dbReference type="InterPro" id="IPR009057">
    <property type="entry name" value="Homeodomain-like_sf"/>
</dbReference>
<evidence type="ECO:0000313" key="17">
    <source>
        <dbReference type="Proteomes" id="UP000621455"/>
    </source>
</evidence>